<name>A0ABR0B8V8_9CRUS</name>
<sequence>MKRKFKRRDKLEIQIQLLRSHIVTGNLRFRTCLEKRCDFFRYIVFHILIDYPSVTTNWGISLILVYGSKFQQALKSLFWKVSGAASSFASKKENEKV</sequence>
<comment type="caution">
    <text evidence="1">The sequence shown here is derived from an EMBL/GenBank/DDBJ whole genome shotgun (WGS) entry which is preliminary data.</text>
</comment>
<gene>
    <name evidence="1" type="ORF">OUZ56_029990</name>
</gene>
<protein>
    <submittedName>
        <fullName evidence="1">Uncharacterized protein</fullName>
    </submittedName>
</protein>
<dbReference type="Proteomes" id="UP001234178">
    <property type="component" value="Unassembled WGS sequence"/>
</dbReference>
<dbReference type="EMBL" id="JAOYFB010000040">
    <property type="protein sequence ID" value="KAK4037967.1"/>
    <property type="molecule type" value="Genomic_DNA"/>
</dbReference>
<proteinExistence type="predicted"/>
<evidence type="ECO:0000313" key="1">
    <source>
        <dbReference type="EMBL" id="KAK4037967.1"/>
    </source>
</evidence>
<keyword evidence="2" id="KW-1185">Reference proteome</keyword>
<evidence type="ECO:0000313" key="2">
    <source>
        <dbReference type="Proteomes" id="UP001234178"/>
    </source>
</evidence>
<reference evidence="1 2" key="1">
    <citation type="journal article" date="2023" name="Nucleic Acids Res.">
        <title>The hologenome of Daphnia magna reveals possible DNA methylation and microbiome-mediated evolution of the host genome.</title>
        <authorList>
            <person name="Chaturvedi A."/>
            <person name="Li X."/>
            <person name="Dhandapani V."/>
            <person name="Marshall H."/>
            <person name="Kissane S."/>
            <person name="Cuenca-Cambronero M."/>
            <person name="Asole G."/>
            <person name="Calvet F."/>
            <person name="Ruiz-Romero M."/>
            <person name="Marangio P."/>
            <person name="Guigo R."/>
            <person name="Rago D."/>
            <person name="Mirbahai L."/>
            <person name="Eastwood N."/>
            <person name="Colbourne J.K."/>
            <person name="Zhou J."/>
            <person name="Mallon E."/>
            <person name="Orsini L."/>
        </authorList>
    </citation>
    <scope>NUCLEOTIDE SEQUENCE [LARGE SCALE GENOMIC DNA]</scope>
    <source>
        <strain evidence="1">LRV0_1</strain>
    </source>
</reference>
<accession>A0ABR0B8V8</accession>
<organism evidence="1 2">
    <name type="scientific">Daphnia magna</name>
    <dbReference type="NCBI Taxonomy" id="35525"/>
    <lineage>
        <taxon>Eukaryota</taxon>
        <taxon>Metazoa</taxon>
        <taxon>Ecdysozoa</taxon>
        <taxon>Arthropoda</taxon>
        <taxon>Crustacea</taxon>
        <taxon>Branchiopoda</taxon>
        <taxon>Diplostraca</taxon>
        <taxon>Cladocera</taxon>
        <taxon>Anomopoda</taxon>
        <taxon>Daphniidae</taxon>
        <taxon>Daphnia</taxon>
    </lineage>
</organism>